<protein>
    <submittedName>
        <fullName evidence="2">Uncharacterized protein</fullName>
    </submittedName>
</protein>
<accession>U9SXK5</accession>
<dbReference type="HOGENOM" id="CLU_1928712_0_0_1"/>
<evidence type="ECO:0000256" key="1">
    <source>
        <dbReference type="SAM" id="Phobius"/>
    </source>
</evidence>
<dbReference type="EMBL" id="KI298509">
    <property type="protein sequence ID" value="ERZ98777.1"/>
    <property type="molecule type" value="Genomic_DNA"/>
</dbReference>
<keyword evidence="1" id="KW-0472">Membrane</keyword>
<reference evidence="2" key="1">
    <citation type="submission" date="2013-07" db="EMBL/GenBank/DDBJ databases">
        <title>The genome of an arbuscular mycorrhizal fungus provides insights into the evolution of the oldest plant symbiosis.</title>
        <authorList>
            <consortium name="DOE Joint Genome Institute"/>
            <person name="Tisserant E."/>
            <person name="Malbreil M."/>
            <person name="Kuo A."/>
            <person name="Kohler A."/>
            <person name="Symeonidi A."/>
            <person name="Balestrini R."/>
            <person name="Charron P."/>
            <person name="Duensing N."/>
            <person name="Frei-dit-Frey N."/>
            <person name="Gianinazzi-Pearson V."/>
            <person name="Gilbert B."/>
            <person name="Handa Y."/>
            <person name="Hijri M."/>
            <person name="Kaul R."/>
            <person name="Kawaguchi M."/>
            <person name="Krajinski F."/>
            <person name="Lammers P."/>
            <person name="Lapierre D."/>
            <person name="Masclaux F.G."/>
            <person name="Murat C."/>
            <person name="Morin E."/>
            <person name="Ndikumana S."/>
            <person name="Pagni M."/>
            <person name="Petitpierre D."/>
            <person name="Requena N."/>
            <person name="Rosikiewicz P."/>
            <person name="Riley R."/>
            <person name="Saito K."/>
            <person name="San Clemente H."/>
            <person name="Shapiro H."/>
            <person name="van Tuinen D."/>
            <person name="Becard G."/>
            <person name="Bonfante P."/>
            <person name="Paszkowski U."/>
            <person name="Shachar-Hill Y."/>
            <person name="Young J.P."/>
            <person name="Sanders I.R."/>
            <person name="Henrissat B."/>
            <person name="Rensing S.A."/>
            <person name="Grigoriev I.V."/>
            <person name="Corradi N."/>
            <person name="Roux C."/>
            <person name="Martin F."/>
        </authorList>
    </citation>
    <scope>NUCLEOTIDE SEQUENCE</scope>
    <source>
        <strain evidence="2">DAOM 197198</strain>
    </source>
</reference>
<dbReference type="AlphaFoldDB" id="U9SXK5"/>
<evidence type="ECO:0000313" key="2">
    <source>
        <dbReference type="EMBL" id="ERZ98777.1"/>
    </source>
</evidence>
<gene>
    <name evidence="2" type="ORF">GLOINDRAFT_10203</name>
</gene>
<keyword evidence="1" id="KW-0812">Transmembrane</keyword>
<feature type="transmembrane region" description="Helical" evidence="1">
    <location>
        <begin position="104"/>
        <end position="124"/>
    </location>
</feature>
<sequence length="131" mass="14795">MLKYSFRILPKSQISNSKLLPKSQTVAEIPNHSVAEIQTLPKSQTFIEIPNNCRNPKPLPNPKMIPTNIPLEASYQSPHFNRGRFRALVLDFGNGFDFGNDLGFLKWFGISAMVWILAMVLDFGNSLGFQQ</sequence>
<keyword evidence="1" id="KW-1133">Transmembrane helix</keyword>
<organism evidence="2">
    <name type="scientific">Rhizophagus irregularis (strain DAOM 181602 / DAOM 197198 / MUCL 43194)</name>
    <name type="common">Arbuscular mycorrhizal fungus</name>
    <name type="synonym">Glomus intraradices</name>
    <dbReference type="NCBI Taxonomy" id="747089"/>
    <lineage>
        <taxon>Eukaryota</taxon>
        <taxon>Fungi</taxon>
        <taxon>Fungi incertae sedis</taxon>
        <taxon>Mucoromycota</taxon>
        <taxon>Glomeromycotina</taxon>
        <taxon>Glomeromycetes</taxon>
        <taxon>Glomerales</taxon>
        <taxon>Glomeraceae</taxon>
        <taxon>Rhizophagus</taxon>
    </lineage>
</organism>
<proteinExistence type="predicted"/>
<name>U9SXK5_RHIID</name>